<organism evidence="5 6">
    <name type="scientific">Acidihalobacter ferrooxydans</name>
    <dbReference type="NCBI Taxonomy" id="1765967"/>
    <lineage>
        <taxon>Bacteria</taxon>
        <taxon>Pseudomonadati</taxon>
        <taxon>Pseudomonadota</taxon>
        <taxon>Gammaproteobacteria</taxon>
        <taxon>Chromatiales</taxon>
        <taxon>Ectothiorhodospiraceae</taxon>
        <taxon>Acidihalobacter</taxon>
    </lineage>
</organism>
<dbReference type="KEGG" id="afy:BW247_03495"/>
<evidence type="ECO:0000259" key="4">
    <source>
        <dbReference type="SMART" id="SM00646"/>
    </source>
</evidence>
<keyword evidence="6" id="KW-1185">Reference proteome</keyword>
<sequence length="269" mass="29629">MSRAQAHTLKPVITATQARPWRLRDAVVCIDPGHGGLDPGAIGHHGTYEKNVVLDIAHRLRRLVEAETGMQPIMTRSGDEYVTLEKRVFYAQKNRADLFVAIHADASPYSEPHGSSVYVFTRHGASSESAHVLAESQNRLDRTVGLGGQGHSLLSETLFDLESHAVLAESLIFGKHVMDNITHVDKYRYSGVQRAAFVVLAAPSFPSTLVETAFISNPEQERMLRSPAFRQRMAESLLAGIKGYFREHAPPGTLLAARSDALQSMHTHT</sequence>
<dbReference type="AlphaFoldDB" id="A0A1P8UEN6"/>
<gene>
    <name evidence="5" type="ORF">BW247_03495</name>
</gene>
<dbReference type="EC" id="3.5.1.28" evidence="2"/>
<evidence type="ECO:0000256" key="1">
    <source>
        <dbReference type="ARBA" id="ARBA00001561"/>
    </source>
</evidence>
<dbReference type="STRING" id="1765967.BW247_03495"/>
<dbReference type="SMART" id="SM00646">
    <property type="entry name" value="Ami_3"/>
    <property type="match status" value="1"/>
</dbReference>
<protein>
    <recommendedName>
        <fullName evidence="2">N-acetylmuramoyl-L-alanine amidase</fullName>
        <ecNumber evidence="2">3.5.1.28</ecNumber>
    </recommendedName>
</protein>
<evidence type="ECO:0000256" key="2">
    <source>
        <dbReference type="ARBA" id="ARBA00011901"/>
    </source>
</evidence>
<evidence type="ECO:0000313" key="5">
    <source>
        <dbReference type="EMBL" id="APZ42269.1"/>
    </source>
</evidence>
<dbReference type="PANTHER" id="PTHR30404:SF0">
    <property type="entry name" value="N-ACETYLMURAMOYL-L-ALANINE AMIDASE AMIC"/>
    <property type="match status" value="1"/>
</dbReference>
<comment type="catalytic activity">
    <reaction evidence="1">
        <text>Hydrolyzes the link between N-acetylmuramoyl residues and L-amino acid residues in certain cell-wall glycopeptides.</text>
        <dbReference type="EC" id="3.5.1.28"/>
    </reaction>
</comment>
<dbReference type="CDD" id="cd02696">
    <property type="entry name" value="MurNAc-LAA"/>
    <property type="match status" value="1"/>
</dbReference>
<accession>A0A1P8UEN6</accession>
<proteinExistence type="predicted"/>
<reference evidence="5 6" key="1">
    <citation type="submission" date="2017-01" db="EMBL/GenBank/DDBJ databases">
        <title>Draft sequence of Acidihalobacter ferrooxidans strain DSM 14175 (strain V8).</title>
        <authorList>
            <person name="Khaleque H.N."/>
            <person name="Ramsay J.P."/>
            <person name="Murphy R.J.T."/>
            <person name="Kaksonen A.H."/>
            <person name="Boxall N.J."/>
            <person name="Watkin E.L.J."/>
        </authorList>
    </citation>
    <scope>NUCLEOTIDE SEQUENCE [LARGE SCALE GENOMIC DNA]</scope>
    <source>
        <strain evidence="5 6">V8</strain>
    </source>
</reference>
<keyword evidence="3" id="KW-0378">Hydrolase</keyword>
<evidence type="ECO:0000313" key="6">
    <source>
        <dbReference type="Proteomes" id="UP000243807"/>
    </source>
</evidence>
<dbReference type="PANTHER" id="PTHR30404">
    <property type="entry name" value="N-ACETYLMURAMOYL-L-ALANINE AMIDASE"/>
    <property type="match status" value="1"/>
</dbReference>
<dbReference type="Proteomes" id="UP000243807">
    <property type="component" value="Chromosome"/>
</dbReference>
<name>A0A1P8UEN6_9GAMM</name>
<dbReference type="GO" id="GO:0008745">
    <property type="term" value="F:N-acetylmuramoyl-L-alanine amidase activity"/>
    <property type="evidence" value="ECO:0007669"/>
    <property type="project" value="UniProtKB-EC"/>
</dbReference>
<evidence type="ECO:0000256" key="3">
    <source>
        <dbReference type="ARBA" id="ARBA00022801"/>
    </source>
</evidence>
<dbReference type="Gene3D" id="3.40.630.40">
    <property type="entry name" value="Zn-dependent exopeptidases"/>
    <property type="match status" value="1"/>
</dbReference>
<dbReference type="GO" id="GO:0030288">
    <property type="term" value="C:outer membrane-bounded periplasmic space"/>
    <property type="evidence" value="ECO:0007669"/>
    <property type="project" value="TreeGrafter"/>
</dbReference>
<dbReference type="InterPro" id="IPR050695">
    <property type="entry name" value="N-acetylmuramoyl_amidase_3"/>
</dbReference>
<dbReference type="InterPro" id="IPR002508">
    <property type="entry name" value="MurNAc-LAA_cat"/>
</dbReference>
<dbReference type="GO" id="GO:0009253">
    <property type="term" value="P:peptidoglycan catabolic process"/>
    <property type="evidence" value="ECO:0007669"/>
    <property type="project" value="InterPro"/>
</dbReference>
<dbReference type="SUPFAM" id="SSF53187">
    <property type="entry name" value="Zn-dependent exopeptidases"/>
    <property type="match status" value="1"/>
</dbReference>
<dbReference type="RefSeq" id="WP_076835771.1">
    <property type="nucleotide sequence ID" value="NZ_CP019434.1"/>
</dbReference>
<dbReference type="EMBL" id="CP019434">
    <property type="protein sequence ID" value="APZ42269.1"/>
    <property type="molecule type" value="Genomic_DNA"/>
</dbReference>
<dbReference type="Pfam" id="PF01520">
    <property type="entry name" value="Amidase_3"/>
    <property type="match status" value="1"/>
</dbReference>
<feature type="domain" description="MurNAc-LAA" evidence="4">
    <location>
        <begin position="88"/>
        <end position="242"/>
    </location>
</feature>